<dbReference type="AlphaFoldDB" id="A0A6S7JHE5"/>
<name>A0A6S7JHE5_PARCT</name>
<reference evidence="1" key="1">
    <citation type="submission" date="2020-04" db="EMBL/GenBank/DDBJ databases">
        <authorList>
            <person name="Alioto T."/>
            <person name="Alioto T."/>
            <person name="Gomez Garrido J."/>
        </authorList>
    </citation>
    <scope>NUCLEOTIDE SEQUENCE</scope>
    <source>
        <strain evidence="1">A484AB</strain>
    </source>
</reference>
<dbReference type="EMBL" id="CACRXK020009009">
    <property type="protein sequence ID" value="CAB4016181.1"/>
    <property type="molecule type" value="Genomic_DNA"/>
</dbReference>
<evidence type="ECO:0000313" key="2">
    <source>
        <dbReference type="Proteomes" id="UP001152795"/>
    </source>
</evidence>
<evidence type="ECO:0000313" key="1">
    <source>
        <dbReference type="EMBL" id="CAB4016181.1"/>
    </source>
</evidence>
<dbReference type="Proteomes" id="UP001152795">
    <property type="component" value="Unassembled WGS sequence"/>
</dbReference>
<comment type="caution">
    <text evidence="1">The sequence shown here is derived from an EMBL/GenBank/DDBJ whole genome shotgun (WGS) entry which is preliminary data.</text>
</comment>
<organism evidence="1 2">
    <name type="scientific">Paramuricea clavata</name>
    <name type="common">Red gorgonian</name>
    <name type="synonym">Violescent sea-whip</name>
    <dbReference type="NCBI Taxonomy" id="317549"/>
    <lineage>
        <taxon>Eukaryota</taxon>
        <taxon>Metazoa</taxon>
        <taxon>Cnidaria</taxon>
        <taxon>Anthozoa</taxon>
        <taxon>Octocorallia</taxon>
        <taxon>Malacalcyonacea</taxon>
        <taxon>Plexauridae</taxon>
        <taxon>Paramuricea</taxon>
    </lineage>
</organism>
<keyword evidence="2" id="KW-1185">Reference proteome</keyword>
<proteinExistence type="predicted"/>
<gene>
    <name evidence="1" type="ORF">PACLA_8A080741</name>
</gene>
<accession>A0A6S7JHE5</accession>
<protein>
    <submittedName>
        <fullName evidence="1">Uncharacterized protein</fullName>
    </submittedName>
</protein>
<sequence>MMMVMENIVKSKSKLTHGSQFISHLVLLADWLLFPLALFVVYIYVKKLENTVAIK</sequence>